<feature type="region of interest" description="Disordered" evidence="1">
    <location>
        <begin position="58"/>
        <end position="80"/>
    </location>
</feature>
<sequence length="80" mass="8533">MRRPRYSSPRAPLLALGLLLAVVALLIAVSVAALGPATPNHIPEIELLVERSSYLDGTDDVEHVSPDRSLPAQAADKEHA</sequence>
<reference evidence="2 3" key="1">
    <citation type="journal article" date="2014" name="PLoS ONE">
        <title>Identification and Characterization of a New Erythromycin Biosynthetic Gene Cluster in Actinopolyspora erythraea YIM90600, a Novel Erythronolide-Producing Halophilic Actinomycete Isolated from Salt Field.</title>
        <authorList>
            <person name="Chen D."/>
            <person name="Feng J."/>
            <person name="Huang L."/>
            <person name="Zhang Q."/>
            <person name="Wu J."/>
            <person name="Zhu X."/>
            <person name="Duan Y."/>
            <person name="Xu Z."/>
        </authorList>
    </citation>
    <scope>NUCLEOTIDE SEQUENCE [LARGE SCALE GENOMIC DNA]</scope>
    <source>
        <strain evidence="2 3">YIM90600</strain>
    </source>
</reference>
<organism evidence="2 3">
    <name type="scientific">Actinopolyspora erythraea</name>
    <dbReference type="NCBI Taxonomy" id="414996"/>
    <lineage>
        <taxon>Bacteria</taxon>
        <taxon>Bacillati</taxon>
        <taxon>Actinomycetota</taxon>
        <taxon>Actinomycetes</taxon>
        <taxon>Actinopolysporales</taxon>
        <taxon>Actinopolysporaceae</taxon>
        <taxon>Actinopolyspora</taxon>
    </lineage>
</organism>
<evidence type="ECO:0000256" key="1">
    <source>
        <dbReference type="SAM" id="MobiDB-lite"/>
    </source>
</evidence>
<dbReference type="Proteomes" id="UP000029737">
    <property type="component" value="Unassembled WGS sequence"/>
</dbReference>
<evidence type="ECO:0000313" key="2">
    <source>
        <dbReference type="EMBL" id="KGI79328.1"/>
    </source>
</evidence>
<protein>
    <submittedName>
        <fullName evidence="2">Uncharacterized protein</fullName>
    </submittedName>
</protein>
<comment type="caution">
    <text evidence="2">The sequence shown here is derived from an EMBL/GenBank/DDBJ whole genome shotgun (WGS) entry which is preliminary data.</text>
</comment>
<accession>A0ABR4WY68</accession>
<dbReference type="EMBL" id="JPMV01000046">
    <property type="protein sequence ID" value="KGI79328.1"/>
    <property type="molecule type" value="Genomic_DNA"/>
</dbReference>
<proteinExistence type="predicted"/>
<name>A0ABR4WY68_9ACTN</name>
<evidence type="ECO:0000313" key="3">
    <source>
        <dbReference type="Proteomes" id="UP000029737"/>
    </source>
</evidence>
<gene>
    <name evidence="2" type="ORF">IL38_23755</name>
</gene>
<keyword evidence="3" id="KW-1185">Reference proteome</keyword>
<dbReference type="RefSeq" id="WP_043578784.1">
    <property type="nucleotide sequence ID" value="NZ_KN214181.1"/>
</dbReference>